<proteinExistence type="predicted"/>
<evidence type="ECO:0000256" key="1">
    <source>
        <dbReference type="SAM" id="SignalP"/>
    </source>
</evidence>
<organism evidence="2 3">
    <name type="scientific">Spodoptera litura</name>
    <name type="common">Asian cotton leafworm</name>
    <dbReference type="NCBI Taxonomy" id="69820"/>
    <lineage>
        <taxon>Eukaryota</taxon>
        <taxon>Metazoa</taxon>
        <taxon>Ecdysozoa</taxon>
        <taxon>Arthropoda</taxon>
        <taxon>Hexapoda</taxon>
        <taxon>Insecta</taxon>
        <taxon>Pterygota</taxon>
        <taxon>Neoptera</taxon>
        <taxon>Endopterygota</taxon>
        <taxon>Lepidoptera</taxon>
        <taxon>Glossata</taxon>
        <taxon>Ditrysia</taxon>
        <taxon>Noctuoidea</taxon>
        <taxon>Noctuidae</taxon>
        <taxon>Amphipyrinae</taxon>
        <taxon>Spodoptera</taxon>
    </lineage>
</organism>
<evidence type="ECO:0000313" key="2">
    <source>
        <dbReference type="Proteomes" id="UP000301870"/>
    </source>
</evidence>
<protein>
    <submittedName>
        <fullName evidence="3">Uncharacterized protein LOC111358114 isoform X1</fullName>
    </submittedName>
</protein>
<evidence type="ECO:0000313" key="3">
    <source>
        <dbReference type="RefSeq" id="XP_022828792.1"/>
    </source>
</evidence>
<keyword evidence="1" id="KW-0732">Signal</keyword>
<keyword evidence="2" id="KW-1185">Reference proteome</keyword>
<dbReference type="GeneID" id="111358114"/>
<reference evidence="3" key="1">
    <citation type="submission" date="2025-08" db="UniProtKB">
        <authorList>
            <consortium name="RefSeq"/>
        </authorList>
    </citation>
    <scope>IDENTIFICATION</scope>
    <source>
        <strain evidence="3">Ishihara</strain>
        <tissue evidence="3">Whole body</tissue>
    </source>
</reference>
<dbReference type="AlphaFoldDB" id="A0A9J7EHS5"/>
<gene>
    <name evidence="3" type="primary">LOC111358114</name>
</gene>
<feature type="chain" id="PRO_5039911751" evidence="1">
    <location>
        <begin position="25"/>
        <end position="243"/>
    </location>
</feature>
<dbReference type="Proteomes" id="UP000301870">
    <property type="component" value="Chromosome 26"/>
</dbReference>
<dbReference type="OrthoDB" id="7491751at2759"/>
<dbReference type="KEGG" id="sliu:111358114"/>
<name>A0A9J7EHS5_SPOLT</name>
<dbReference type="RefSeq" id="XP_022828792.1">
    <property type="nucleotide sequence ID" value="XM_022973024.1"/>
</dbReference>
<accession>A0A9J7EHS5</accession>
<feature type="signal peptide" evidence="1">
    <location>
        <begin position="1"/>
        <end position="24"/>
    </location>
</feature>
<sequence length="243" mass="26821">MRTGALLALVVMSSLHCTCCLALASPLHEIELYNEAPKTSPTVELMIPLLMGAADSSERNNRARLDDDGPFSNIPDSAFTLDDGIRVNVDPAPLPTPSPTPAYKGDKADNDKFDYYRPRSIYLGGSEQQTERTPDIWRACQGLARERTGPAYEMLLLLCAELLDVAGPPNTQRAQFLPLASEVAESSTPCTCCSETQLLDQRARRDFMPLGEDADKVLRYIRGPHRRRPPIMPPPPWAGDIQD</sequence>